<dbReference type="EMBL" id="AP014957">
    <property type="protein sequence ID" value="BAS76364.1"/>
    <property type="molecule type" value="Genomic_DNA"/>
</dbReference>
<feature type="compositionally biased region" description="Low complexity" evidence="1">
    <location>
        <begin position="16"/>
        <end position="28"/>
    </location>
</feature>
<evidence type="ECO:0000256" key="1">
    <source>
        <dbReference type="SAM" id="MobiDB-lite"/>
    </source>
</evidence>
<reference evidence="2 3" key="2">
    <citation type="journal article" date="2013" name="Plant Cell Physiol.">
        <title>Rice Annotation Project Database (RAP-DB): an integrative and interactive database for rice genomics.</title>
        <authorList>
            <person name="Sakai H."/>
            <person name="Lee S.S."/>
            <person name="Tanaka T."/>
            <person name="Numa H."/>
            <person name="Kim J."/>
            <person name="Kawahara Y."/>
            <person name="Wakimoto H."/>
            <person name="Yang C.C."/>
            <person name="Iwamoto M."/>
            <person name="Abe T."/>
            <person name="Yamada Y."/>
            <person name="Muto A."/>
            <person name="Inokuchi H."/>
            <person name="Ikemura T."/>
            <person name="Matsumoto T."/>
            <person name="Sasaki T."/>
            <person name="Itoh T."/>
        </authorList>
    </citation>
    <scope>NUCLEOTIDE SEQUENCE [LARGE SCALE GENOMIC DNA]</scope>
    <source>
        <strain evidence="3">cv. Nipponbare</strain>
    </source>
</reference>
<gene>
    <name evidence="2" type="ordered locus">Os01g0964333</name>
    <name evidence="2" type="ORF">OSNPB_010964333</name>
</gene>
<feature type="non-terminal residue" evidence="2">
    <location>
        <position position="1"/>
    </location>
</feature>
<evidence type="ECO:0000313" key="3">
    <source>
        <dbReference type="Proteomes" id="UP000059680"/>
    </source>
</evidence>
<feature type="region of interest" description="Disordered" evidence="1">
    <location>
        <begin position="1"/>
        <end position="148"/>
    </location>
</feature>
<dbReference type="Gramene" id="Os01t0964333-00">
    <property type="protein sequence ID" value="Os01t0964333-00"/>
    <property type="gene ID" value="Os01g0964333"/>
</dbReference>
<dbReference type="AlphaFoldDB" id="A0A0P0VD84"/>
<dbReference type="Proteomes" id="UP000059680">
    <property type="component" value="Chromosome 1"/>
</dbReference>
<dbReference type="PaxDb" id="39947-A0A0P0VD84"/>
<evidence type="ECO:0000313" key="2">
    <source>
        <dbReference type="EMBL" id="BAS76364.1"/>
    </source>
</evidence>
<dbReference type="InParanoid" id="A0A0P0VD84"/>
<feature type="compositionally biased region" description="Low complexity" evidence="1">
    <location>
        <begin position="116"/>
        <end position="139"/>
    </location>
</feature>
<protein>
    <submittedName>
        <fullName evidence="2">Os01g0964333 protein</fullName>
    </submittedName>
</protein>
<reference evidence="2 3" key="3">
    <citation type="journal article" date="2013" name="Rice">
        <title>Improvement of the Oryza sativa Nipponbare reference genome using next generation sequence and optical map data.</title>
        <authorList>
            <person name="Kawahara Y."/>
            <person name="de la Bastide M."/>
            <person name="Hamilton J.P."/>
            <person name="Kanamori H."/>
            <person name="McCombie W.R."/>
            <person name="Ouyang S."/>
            <person name="Schwartz D.C."/>
            <person name="Tanaka T."/>
            <person name="Wu J."/>
            <person name="Zhou S."/>
            <person name="Childs K.L."/>
            <person name="Davidson R.M."/>
            <person name="Lin H."/>
            <person name="Quesada-Ocampo L."/>
            <person name="Vaillancourt B."/>
            <person name="Sakai H."/>
            <person name="Lee S.S."/>
            <person name="Kim J."/>
            <person name="Numa H."/>
            <person name="Itoh T."/>
            <person name="Buell C.R."/>
            <person name="Matsumoto T."/>
        </authorList>
    </citation>
    <scope>NUCLEOTIDE SEQUENCE [LARGE SCALE GENOMIC DNA]</scope>
    <source>
        <strain evidence="3">cv. Nipponbare</strain>
    </source>
</reference>
<reference evidence="3" key="1">
    <citation type="journal article" date="2005" name="Nature">
        <title>The map-based sequence of the rice genome.</title>
        <authorList>
            <consortium name="International rice genome sequencing project (IRGSP)"/>
            <person name="Matsumoto T."/>
            <person name="Wu J."/>
            <person name="Kanamori H."/>
            <person name="Katayose Y."/>
            <person name="Fujisawa M."/>
            <person name="Namiki N."/>
            <person name="Mizuno H."/>
            <person name="Yamamoto K."/>
            <person name="Antonio B.A."/>
            <person name="Baba T."/>
            <person name="Sakata K."/>
            <person name="Nagamura Y."/>
            <person name="Aoki H."/>
            <person name="Arikawa K."/>
            <person name="Arita K."/>
            <person name="Bito T."/>
            <person name="Chiden Y."/>
            <person name="Fujitsuka N."/>
            <person name="Fukunaka R."/>
            <person name="Hamada M."/>
            <person name="Harada C."/>
            <person name="Hayashi A."/>
            <person name="Hijishita S."/>
            <person name="Honda M."/>
            <person name="Hosokawa S."/>
            <person name="Ichikawa Y."/>
            <person name="Idonuma A."/>
            <person name="Iijima M."/>
            <person name="Ikeda M."/>
            <person name="Ikeno M."/>
            <person name="Ito K."/>
            <person name="Ito S."/>
            <person name="Ito T."/>
            <person name="Ito Y."/>
            <person name="Ito Y."/>
            <person name="Iwabuchi A."/>
            <person name="Kamiya K."/>
            <person name="Karasawa W."/>
            <person name="Kurita K."/>
            <person name="Katagiri S."/>
            <person name="Kikuta A."/>
            <person name="Kobayashi H."/>
            <person name="Kobayashi N."/>
            <person name="Machita K."/>
            <person name="Maehara T."/>
            <person name="Masukawa M."/>
            <person name="Mizubayashi T."/>
            <person name="Mukai Y."/>
            <person name="Nagasaki H."/>
            <person name="Nagata Y."/>
            <person name="Naito S."/>
            <person name="Nakashima M."/>
            <person name="Nakama Y."/>
            <person name="Nakamichi Y."/>
            <person name="Nakamura M."/>
            <person name="Meguro A."/>
            <person name="Negishi M."/>
            <person name="Ohta I."/>
            <person name="Ohta T."/>
            <person name="Okamoto M."/>
            <person name="Ono N."/>
            <person name="Saji S."/>
            <person name="Sakaguchi M."/>
            <person name="Sakai K."/>
            <person name="Shibata M."/>
            <person name="Shimokawa T."/>
            <person name="Song J."/>
            <person name="Takazaki Y."/>
            <person name="Terasawa K."/>
            <person name="Tsugane M."/>
            <person name="Tsuji K."/>
            <person name="Ueda S."/>
            <person name="Waki K."/>
            <person name="Yamagata H."/>
            <person name="Yamamoto M."/>
            <person name="Yamamoto S."/>
            <person name="Yamane H."/>
            <person name="Yoshiki S."/>
            <person name="Yoshihara R."/>
            <person name="Yukawa K."/>
            <person name="Zhong H."/>
            <person name="Yano M."/>
            <person name="Yuan Q."/>
            <person name="Ouyang S."/>
            <person name="Liu J."/>
            <person name="Jones K.M."/>
            <person name="Gansberger K."/>
            <person name="Moffat K."/>
            <person name="Hill J."/>
            <person name="Bera J."/>
            <person name="Fadrosh D."/>
            <person name="Jin S."/>
            <person name="Johri S."/>
            <person name="Kim M."/>
            <person name="Overton L."/>
            <person name="Reardon M."/>
            <person name="Tsitrin T."/>
            <person name="Vuong H."/>
            <person name="Weaver B."/>
            <person name="Ciecko A."/>
            <person name="Tallon L."/>
            <person name="Jackson J."/>
            <person name="Pai G."/>
            <person name="Aken S.V."/>
            <person name="Utterback T."/>
            <person name="Reidmuller S."/>
            <person name="Feldblyum T."/>
            <person name="Hsiao J."/>
            <person name="Zismann V."/>
            <person name="Iobst S."/>
            <person name="de Vazeille A.R."/>
            <person name="Buell C.R."/>
            <person name="Ying K."/>
            <person name="Li Y."/>
            <person name="Lu T."/>
            <person name="Huang Y."/>
            <person name="Zhao Q."/>
            <person name="Feng Q."/>
            <person name="Zhang L."/>
            <person name="Zhu J."/>
            <person name="Weng Q."/>
            <person name="Mu J."/>
            <person name="Lu Y."/>
            <person name="Fan D."/>
            <person name="Liu Y."/>
            <person name="Guan J."/>
            <person name="Zhang Y."/>
            <person name="Yu S."/>
            <person name="Liu X."/>
            <person name="Zhang Y."/>
            <person name="Hong G."/>
            <person name="Han B."/>
            <person name="Choisne N."/>
            <person name="Demange N."/>
            <person name="Orjeda G."/>
            <person name="Samain S."/>
            <person name="Cattolico L."/>
            <person name="Pelletier E."/>
            <person name="Couloux A."/>
            <person name="Segurens B."/>
            <person name="Wincker P."/>
            <person name="D'Hont A."/>
            <person name="Scarpelli C."/>
            <person name="Weissenbach J."/>
            <person name="Salanoubat M."/>
            <person name="Quetier F."/>
            <person name="Yu Y."/>
            <person name="Kim H.R."/>
            <person name="Rambo T."/>
            <person name="Currie J."/>
            <person name="Collura K."/>
            <person name="Luo M."/>
            <person name="Yang T."/>
            <person name="Ammiraju J.S.S."/>
            <person name="Engler F."/>
            <person name="Soderlund C."/>
            <person name="Wing R.A."/>
            <person name="Palmer L.E."/>
            <person name="de la Bastide M."/>
            <person name="Spiegel L."/>
            <person name="Nascimento L."/>
            <person name="Zutavern T."/>
            <person name="O'Shaughnessy A."/>
            <person name="Dike S."/>
            <person name="Dedhia N."/>
            <person name="Preston R."/>
            <person name="Balija V."/>
            <person name="McCombie W.R."/>
            <person name="Chow T."/>
            <person name="Chen H."/>
            <person name="Chung M."/>
            <person name="Chen C."/>
            <person name="Shaw J."/>
            <person name="Wu H."/>
            <person name="Hsiao K."/>
            <person name="Chao Y."/>
            <person name="Chu M."/>
            <person name="Cheng C."/>
            <person name="Hour A."/>
            <person name="Lee P."/>
            <person name="Lin S."/>
            <person name="Lin Y."/>
            <person name="Liou J."/>
            <person name="Liu S."/>
            <person name="Hsing Y."/>
            <person name="Raghuvanshi S."/>
            <person name="Mohanty A."/>
            <person name="Bharti A.K."/>
            <person name="Gaur A."/>
            <person name="Gupta V."/>
            <person name="Kumar D."/>
            <person name="Ravi V."/>
            <person name="Vij S."/>
            <person name="Kapur A."/>
            <person name="Khurana P."/>
            <person name="Khurana P."/>
            <person name="Khurana J.P."/>
            <person name="Tyagi A.K."/>
            <person name="Gaikwad K."/>
            <person name="Singh A."/>
            <person name="Dalal V."/>
            <person name="Srivastava S."/>
            <person name="Dixit A."/>
            <person name="Pal A.K."/>
            <person name="Ghazi I.A."/>
            <person name="Yadav M."/>
            <person name="Pandit A."/>
            <person name="Bhargava A."/>
            <person name="Sureshbabu K."/>
            <person name="Batra K."/>
            <person name="Sharma T.R."/>
            <person name="Mohapatra T."/>
            <person name="Singh N.K."/>
            <person name="Messing J."/>
            <person name="Nelson A.B."/>
            <person name="Fuks G."/>
            <person name="Kavchok S."/>
            <person name="Keizer G."/>
            <person name="Linton E."/>
            <person name="Llaca V."/>
            <person name="Song R."/>
            <person name="Tanyolac B."/>
            <person name="Young S."/>
            <person name="Ho-Il K."/>
            <person name="Hahn J.H."/>
            <person name="Sangsakoo G."/>
            <person name="Vanavichit A."/>
            <person name="de Mattos Luiz.A.T."/>
            <person name="Zimmer P.D."/>
            <person name="Malone G."/>
            <person name="Dellagostin O."/>
            <person name="de Oliveira A.C."/>
            <person name="Bevan M."/>
            <person name="Bancroft I."/>
            <person name="Minx P."/>
            <person name="Cordum H."/>
            <person name="Wilson R."/>
            <person name="Cheng Z."/>
            <person name="Jin W."/>
            <person name="Jiang J."/>
            <person name="Leong S.A."/>
            <person name="Iwama H."/>
            <person name="Gojobori T."/>
            <person name="Itoh T."/>
            <person name="Niimura Y."/>
            <person name="Fujii Y."/>
            <person name="Habara T."/>
            <person name="Sakai H."/>
            <person name="Sato Y."/>
            <person name="Wilson G."/>
            <person name="Kumar K."/>
            <person name="McCouch S."/>
            <person name="Juretic N."/>
            <person name="Hoen D."/>
            <person name="Wright S."/>
            <person name="Bruskiewich R."/>
            <person name="Bureau T."/>
            <person name="Miyao A."/>
            <person name="Hirochika H."/>
            <person name="Nishikawa T."/>
            <person name="Kadowaki K."/>
            <person name="Sugiura M."/>
            <person name="Burr B."/>
            <person name="Sasaki T."/>
        </authorList>
    </citation>
    <scope>NUCLEOTIDE SEQUENCE [LARGE SCALE GENOMIC DNA]</scope>
    <source>
        <strain evidence="3">cv. Nipponbare</strain>
    </source>
</reference>
<accession>A0A0P0VD84</accession>
<keyword evidence="3" id="KW-1185">Reference proteome</keyword>
<proteinExistence type="predicted"/>
<name>A0A0P0VD84_ORYSJ</name>
<sequence>MRHRTSLPSHYLPVATTTTTHTELTSPWKPNPRARPPPPSSHLFFWPHRAPRQTSARRAWPYHAVTAGTRHRLDRRAYAPHGRGSGRRNSRRLMPAPRPRAYPPLRLRRPRPPPLLLCSAPPARARPLVHASPPRCCPARRPPRALAG</sequence>
<organism evidence="2 3">
    <name type="scientific">Oryza sativa subsp. japonica</name>
    <name type="common">Rice</name>
    <dbReference type="NCBI Taxonomy" id="39947"/>
    <lineage>
        <taxon>Eukaryota</taxon>
        <taxon>Viridiplantae</taxon>
        <taxon>Streptophyta</taxon>
        <taxon>Embryophyta</taxon>
        <taxon>Tracheophyta</taxon>
        <taxon>Spermatophyta</taxon>
        <taxon>Magnoliopsida</taxon>
        <taxon>Liliopsida</taxon>
        <taxon>Poales</taxon>
        <taxon>Poaceae</taxon>
        <taxon>BOP clade</taxon>
        <taxon>Oryzoideae</taxon>
        <taxon>Oryzeae</taxon>
        <taxon>Oryzinae</taxon>
        <taxon>Oryza</taxon>
        <taxon>Oryza sativa</taxon>
    </lineage>
</organism>
<feature type="compositionally biased region" description="Pro residues" evidence="1">
    <location>
        <begin position="29"/>
        <end position="40"/>
    </location>
</feature>